<dbReference type="AlphaFoldDB" id="A0A1I0RPH6"/>
<dbReference type="EMBL" id="FOJI01000020">
    <property type="protein sequence ID" value="SEW43184.1"/>
    <property type="molecule type" value="Genomic_DNA"/>
</dbReference>
<accession>A0A1I0RPH6</accession>
<feature type="domain" description="YhcG N-terminal" evidence="1">
    <location>
        <begin position="19"/>
        <end position="119"/>
    </location>
</feature>
<reference evidence="3 4" key="1">
    <citation type="submission" date="2016-10" db="EMBL/GenBank/DDBJ databases">
        <authorList>
            <person name="de Groot N.N."/>
        </authorList>
    </citation>
    <scope>NUCLEOTIDE SEQUENCE [LARGE SCALE GENOMIC DNA]</scope>
    <source>
        <strain evidence="3 4">DSM 9179</strain>
    </source>
</reference>
<organism evidence="3 4">
    <name type="scientific">[Clostridium] fimetarium</name>
    <dbReference type="NCBI Taxonomy" id="99656"/>
    <lineage>
        <taxon>Bacteria</taxon>
        <taxon>Bacillati</taxon>
        <taxon>Bacillota</taxon>
        <taxon>Clostridia</taxon>
        <taxon>Lachnospirales</taxon>
        <taxon>Lachnospiraceae</taxon>
    </lineage>
</organism>
<proteinExistence type="predicted"/>
<evidence type="ECO:0000313" key="3">
    <source>
        <dbReference type="EMBL" id="SEW43184.1"/>
    </source>
</evidence>
<dbReference type="Pfam" id="PF17761">
    <property type="entry name" value="DUF1016_N"/>
    <property type="match status" value="1"/>
</dbReference>
<gene>
    <name evidence="3" type="ORF">SAMN05421659_12040</name>
</gene>
<evidence type="ECO:0000259" key="2">
    <source>
        <dbReference type="Pfam" id="PF21757"/>
    </source>
</evidence>
<evidence type="ECO:0000259" key="1">
    <source>
        <dbReference type="Pfam" id="PF17761"/>
    </source>
</evidence>
<dbReference type="STRING" id="99656.SAMN05421659_12040"/>
<dbReference type="Proteomes" id="UP000199701">
    <property type="component" value="Unassembled WGS sequence"/>
</dbReference>
<protein>
    <submittedName>
        <fullName evidence="3">Uncharacterized protein</fullName>
    </submittedName>
</protein>
<name>A0A1I0RPH6_9FIRM</name>
<feature type="domain" description="DUF6870" evidence="2">
    <location>
        <begin position="128"/>
        <end position="186"/>
    </location>
</feature>
<dbReference type="InterPro" id="IPR041527">
    <property type="entry name" value="YhcG_N"/>
</dbReference>
<keyword evidence="4" id="KW-1185">Reference proteome</keyword>
<dbReference type="InterPro" id="IPR049222">
    <property type="entry name" value="DUF6870"/>
</dbReference>
<dbReference type="Pfam" id="PF21757">
    <property type="entry name" value="DUF6870"/>
    <property type="match status" value="1"/>
</dbReference>
<evidence type="ECO:0000313" key="4">
    <source>
        <dbReference type="Proteomes" id="UP000199701"/>
    </source>
</evidence>
<sequence length="200" mass="23957">MQILSVLLNFLIGKYDFQYWKVGRELSQKNSVNKFGYDFVGNVTIGMKKKCIEDKIYNRRGLYRMIQFYEAYSDWDMYGKHLTEINWSSHILLLDRSFWLELCMNKKYSVRKIKEKIEKWKDGILFRLELVDINDVYINELLPIYERTCSFMEQVKNPYCYKMGNVAVKADYTEDDTTFIELFGRMIARLIELETGLSTK</sequence>